<comment type="similarity">
    <text evidence="1 4">Belongs to the D-isomer specific 2-hydroxyacid dehydrogenase family.</text>
</comment>
<reference evidence="7 8" key="1">
    <citation type="submission" date="2017-05" db="EMBL/GenBank/DDBJ databases">
        <title>Complete and WGS of Bordetella genogroups.</title>
        <authorList>
            <person name="Spilker T."/>
            <person name="LiPuma J."/>
        </authorList>
    </citation>
    <scope>NUCLEOTIDE SEQUENCE [LARGE SCALE GENOMIC DNA]</scope>
    <source>
        <strain evidence="7 8">AU19157</strain>
    </source>
</reference>
<feature type="domain" description="D-isomer specific 2-hydroxyacid dehydrogenase catalytic" evidence="5">
    <location>
        <begin position="13"/>
        <end position="313"/>
    </location>
</feature>
<dbReference type="PANTHER" id="PTHR42789">
    <property type="entry name" value="D-ISOMER SPECIFIC 2-HYDROXYACID DEHYDROGENASE FAMILY PROTEIN (AFU_ORTHOLOGUE AFUA_6G10090)"/>
    <property type="match status" value="1"/>
</dbReference>
<evidence type="ECO:0000313" key="8">
    <source>
        <dbReference type="Proteomes" id="UP000194151"/>
    </source>
</evidence>
<dbReference type="GO" id="GO:0051287">
    <property type="term" value="F:NAD binding"/>
    <property type="evidence" value="ECO:0007669"/>
    <property type="project" value="InterPro"/>
</dbReference>
<accession>A0A1W6YNT2</accession>
<keyword evidence="3" id="KW-0520">NAD</keyword>
<dbReference type="AlphaFoldDB" id="A0A1W6YNT2"/>
<dbReference type="SUPFAM" id="SSF51735">
    <property type="entry name" value="NAD(P)-binding Rossmann-fold domains"/>
    <property type="match status" value="1"/>
</dbReference>
<evidence type="ECO:0000256" key="2">
    <source>
        <dbReference type="ARBA" id="ARBA00023002"/>
    </source>
</evidence>
<dbReference type="EMBL" id="CP021108">
    <property type="protein sequence ID" value="ARP82664.1"/>
    <property type="molecule type" value="Genomic_DNA"/>
</dbReference>
<dbReference type="STRING" id="1416806.CAL12_18810"/>
<evidence type="ECO:0000259" key="5">
    <source>
        <dbReference type="Pfam" id="PF00389"/>
    </source>
</evidence>
<evidence type="ECO:0000256" key="1">
    <source>
        <dbReference type="ARBA" id="ARBA00005854"/>
    </source>
</evidence>
<dbReference type="OrthoDB" id="9805416at2"/>
<evidence type="ECO:0000256" key="4">
    <source>
        <dbReference type="RuleBase" id="RU003719"/>
    </source>
</evidence>
<keyword evidence="2 4" id="KW-0560">Oxidoreductase</keyword>
<dbReference type="PROSITE" id="PS00671">
    <property type="entry name" value="D_2_HYDROXYACID_DH_3"/>
    <property type="match status" value="1"/>
</dbReference>
<dbReference type="GO" id="GO:0016616">
    <property type="term" value="F:oxidoreductase activity, acting on the CH-OH group of donors, NAD or NADP as acceptor"/>
    <property type="evidence" value="ECO:0007669"/>
    <property type="project" value="InterPro"/>
</dbReference>
<dbReference type="Proteomes" id="UP000194151">
    <property type="component" value="Chromosome"/>
</dbReference>
<sequence length="331" mass="34368">MTHTVFVTAPRLAQAGVDLLQAAGARVIFLPDADDVAGVRAIMAREPVDAVISRTVALDSQAIAACPTLKVVSKHGVGVSNIDVAACTERGIPVYVTPGANAQSVAEMTLGLLFAAARRINWMDGELRAGRWSRAQDGLELRGRALGLVGFGQIGQRVARVCLALGMRVHACDPALRGASSPVADVTLWDTLDDMLPHCDVLSLHVPLNAHTRNLLDGARLARLPKGAILLNTARGEVVDESALVQALQTGQLYAAGLDTMAVEPLPPDSPLLQLRNVVLTPHVGGSTPAALAGMASGAARNVLGWLRGEPVDAAACVNASVLAQAAALRA</sequence>
<protein>
    <submittedName>
        <fullName evidence="7">Hydroxyacid dehydrogenase</fullName>
    </submittedName>
</protein>
<dbReference type="InterPro" id="IPR050857">
    <property type="entry name" value="D-2-hydroxyacid_DH"/>
</dbReference>
<evidence type="ECO:0000313" key="7">
    <source>
        <dbReference type="EMBL" id="ARP82664.1"/>
    </source>
</evidence>
<dbReference type="InterPro" id="IPR029753">
    <property type="entry name" value="D-isomer_DH_CS"/>
</dbReference>
<dbReference type="InterPro" id="IPR036291">
    <property type="entry name" value="NAD(P)-bd_dom_sf"/>
</dbReference>
<dbReference type="PROSITE" id="PS00670">
    <property type="entry name" value="D_2_HYDROXYACID_DH_2"/>
    <property type="match status" value="1"/>
</dbReference>
<dbReference type="InterPro" id="IPR006139">
    <property type="entry name" value="D-isomer_2_OHA_DH_cat_dom"/>
</dbReference>
<evidence type="ECO:0000256" key="3">
    <source>
        <dbReference type="ARBA" id="ARBA00023027"/>
    </source>
</evidence>
<name>A0A1W6YNT2_9BORD</name>
<dbReference type="Gene3D" id="3.40.50.720">
    <property type="entry name" value="NAD(P)-binding Rossmann-like Domain"/>
    <property type="match status" value="2"/>
</dbReference>
<organism evidence="7 8">
    <name type="scientific">Bordetella genomosp. 8</name>
    <dbReference type="NCBI Taxonomy" id="1416806"/>
    <lineage>
        <taxon>Bacteria</taxon>
        <taxon>Pseudomonadati</taxon>
        <taxon>Pseudomonadota</taxon>
        <taxon>Betaproteobacteria</taxon>
        <taxon>Burkholderiales</taxon>
        <taxon>Alcaligenaceae</taxon>
        <taxon>Bordetella</taxon>
    </lineage>
</organism>
<proteinExistence type="inferred from homology"/>
<dbReference type="PANTHER" id="PTHR42789:SF1">
    <property type="entry name" value="D-ISOMER SPECIFIC 2-HYDROXYACID DEHYDROGENASE FAMILY PROTEIN (AFU_ORTHOLOGUE AFUA_6G10090)"/>
    <property type="match status" value="1"/>
</dbReference>
<dbReference type="FunFam" id="3.40.50.720:FF:000203">
    <property type="entry name" value="D-3-phosphoglycerate dehydrogenase (SerA)"/>
    <property type="match status" value="1"/>
</dbReference>
<dbReference type="CDD" id="cd12173">
    <property type="entry name" value="PGDH_4"/>
    <property type="match status" value="1"/>
</dbReference>
<gene>
    <name evidence="7" type="ORF">CAL12_18810</name>
</gene>
<keyword evidence="8" id="KW-1185">Reference proteome</keyword>
<feature type="domain" description="D-isomer specific 2-hydroxyacid dehydrogenase NAD-binding" evidence="6">
    <location>
        <begin position="110"/>
        <end position="285"/>
    </location>
</feature>
<dbReference type="KEGG" id="bgv:CAL12_18810"/>
<dbReference type="InterPro" id="IPR006140">
    <property type="entry name" value="D-isomer_DH_NAD-bd"/>
</dbReference>
<dbReference type="Pfam" id="PF00389">
    <property type="entry name" value="2-Hacid_dh"/>
    <property type="match status" value="1"/>
</dbReference>
<dbReference type="RefSeq" id="WP_086066023.1">
    <property type="nucleotide sequence ID" value="NZ_CP021108.1"/>
</dbReference>
<dbReference type="Pfam" id="PF02826">
    <property type="entry name" value="2-Hacid_dh_C"/>
    <property type="match status" value="1"/>
</dbReference>
<dbReference type="SUPFAM" id="SSF52283">
    <property type="entry name" value="Formate/glycerate dehydrogenase catalytic domain-like"/>
    <property type="match status" value="1"/>
</dbReference>
<evidence type="ECO:0000259" key="6">
    <source>
        <dbReference type="Pfam" id="PF02826"/>
    </source>
</evidence>